<dbReference type="InterPro" id="IPR039536">
    <property type="entry name" value="TetR_C_Proteobacteria"/>
</dbReference>
<gene>
    <name evidence="2" type="ORF">JOF36_003354</name>
</gene>
<organism evidence="2 3">
    <name type="scientific">Pseudonocardia parietis</name>
    <dbReference type="NCBI Taxonomy" id="570936"/>
    <lineage>
        <taxon>Bacteria</taxon>
        <taxon>Bacillati</taxon>
        <taxon>Actinomycetota</taxon>
        <taxon>Actinomycetes</taxon>
        <taxon>Pseudonocardiales</taxon>
        <taxon>Pseudonocardiaceae</taxon>
        <taxon>Pseudonocardia</taxon>
    </lineage>
</organism>
<name>A0ABS4VV92_9PSEU</name>
<protein>
    <submittedName>
        <fullName evidence="2">AcrR family transcriptional regulator</fullName>
    </submittedName>
</protein>
<accession>A0ABS4VV92</accession>
<dbReference type="Proteomes" id="UP001519295">
    <property type="component" value="Unassembled WGS sequence"/>
</dbReference>
<evidence type="ECO:0000313" key="3">
    <source>
        <dbReference type="Proteomes" id="UP001519295"/>
    </source>
</evidence>
<dbReference type="Gene3D" id="1.10.357.10">
    <property type="entry name" value="Tetracycline Repressor, domain 2"/>
    <property type="match status" value="1"/>
</dbReference>
<evidence type="ECO:0000259" key="1">
    <source>
        <dbReference type="Pfam" id="PF14246"/>
    </source>
</evidence>
<dbReference type="SUPFAM" id="SSF48498">
    <property type="entry name" value="Tetracyclin repressor-like, C-terminal domain"/>
    <property type="match status" value="1"/>
</dbReference>
<reference evidence="2 3" key="1">
    <citation type="submission" date="2021-03" db="EMBL/GenBank/DDBJ databases">
        <title>Sequencing the genomes of 1000 actinobacteria strains.</title>
        <authorList>
            <person name="Klenk H.-P."/>
        </authorList>
    </citation>
    <scope>NUCLEOTIDE SEQUENCE [LARGE SCALE GENOMIC DNA]</scope>
    <source>
        <strain evidence="2 3">DSM 45256</strain>
    </source>
</reference>
<proteinExistence type="predicted"/>
<dbReference type="Pfam" id="PF14246">
    <property type="entry name" value="TetR_C_7"/>
    <property type="match status" value="1"/>
</dbReference>
<comment type="caution">
    <text evidence="2">The sequence shown here is derived from an EMBL/GenBank/DDBJ whole genome shotgun (WGS) entry which is preliminary data.</text>
</comment>
<dbReference type="InterPro" id="IPR036271">
    <property type="entry name" value="Tet_transcr_reg_TetR-rel_C_sf"/>
</dbReference>
<sequence>MSKRTVYARYADKSALFIAAVERAVERFTISREVVEAVVTDDLGESLVAIARLRVENLASASSIKLQRILITQSYRFPDLYPAAIERFVGPVAQVLVDLFERHRAELDIAQPRRAATAFLGLTVGGPSRAIVSGLADGVTDEVDETIRFAVRLFLDGVRRR</sequence>
<keyword evidence="3" id="KW-1185">Reference proteome</keyword>
<dbReference type="EMBL" id="JAGINU010000001">
    <property type="protein sequence ID" value="MBP2367658.1"/>
    <property type="molecule type" value="Genomic_DNA"/>
</dbReference>
<feature type="domain" description="Transcriptional regulator TetR C-terminal Proteobacteria type" evidence="1">
    <location>
        <begin position="46"/>
        <end position="156"/>
    </location>
</feature>
<evidence type="ECO:0000313" key="2">
    <source>
        <dbReference type="EMBL" id="MBP2367658.1"/>
    </source>
</evidence>